<dbReference type="CDD" id="cd08983">
    <property type="entry name" value="GH43_Bt3655-like"/>
    <property type="match status" value="1"/>
</dbReference>
<proteinExistence type="predicted"/>
<keyword evidence="1" id="KW-0732">Signal</keyword>
<dbReference type="AlphaFoldDB" id="A0A2P7Z6A4"/>
<dbReference type="OrthoDB" id="19657at2759"/>
<keyword evidence="3" id="KW-1185">Reference proteome</keyword>
<dbReference type="Proteomes" id="UP000243723">
    <property type="component" value="Unassembled WGS sequence"/>
</dbReference>
<evidence type="ECO:0000313" key="3">
    <source>
        <dbReference type="Proteomes" id="UP000243723"/>
    </source>
</evidence>
<dbReference type="InterPro" id="IPR050727">
    <property type="entry name" value="GH43_arabinanases"/>
</dbReference>
<dbReference type="PANTHER" id="PTHR43301:SF8">
    <property type="entry name" value="ARABINOSIDASE-RELATED"/>
    <property type="match status" value="1"/>
</dbReference>
<protein>
    <submittedName>
        <fullName evidence="2">Uncharacterized protein</fullName>
    </submittedName>
</protein>
<evidence type="ECO:0000313" key="2">
    <source>
        <dbReference type="EMBL" id="PSK43757.1"/>
    </source>
</evidence>
<dbReference type="PANTHER" id="PTHR43301">
    <property type="entry name" value="ARABINAN ENDO-1,5-ALPHA-L-ARABINOSIDASE"/>
    <property type="match status" value="1"/>
</dbReference>
<dbReference type="Gene3D" id="2.115.10.20">
    <property type="entry name" value="Glycosyl hydrolase domain, family 43"/>
    <property type="match status" value="1"/>
</dbReference>
<feature type="signal peptide" evidence="1">
    <location>
        <begin position="1"/>
        <end position="19"/>
    </location>
</feature>
<gene>
    <name evidence="2" type="ORF">B9Z65_7271</name>
</gene>
<dbReference type="SUPFAM" id="SSF75005">
    <property type="entry name" value="Arabinanase/levansucrase/invertase"/>
    <property type="match status" value="1"/>
</dbReference>
<accession>A0A2P7Z6A4</accession>
<evidence type="ECO:0000256" key="1">
    <source>
        <dbReference type="SAM" id="SignalP"/>
    </source>
</evidence>
<feature type="chain" id="PRO_5015123026" evidence="1">
    <location>
        <begin position="20"/>
        <end position="333"/>
    </location>
</feature>
<dbReference type="EMBL" id="NHZQ01000305">
    <property type="protein sequence ID" value="PSK43757.1"/>
    <property type="molecule type" value="Genomic_DNA"/>
</dbReference>
<sequence>MLFSSLVLFGLQACSTAFAAAVDKRQSSEYVGYLISTFTDANPQVQQYLSNGNNALSYTFLNGGKSVLASTVGTKAVRDVYLAPNGDRSKWYLFATDLDINVPGFTWGWAVTNGSRSIVVWESTDLVNWSKSRLAQLEDRNAGMVWAPSAVWDAATSQFYIFWASRLFSANDPNHTGAATLNRIRYSTTKDFKTFAPAKDYIAFQNTGVIDQEFQYLGKPNHWARFVKNETLLQVYEETSTNGLFGPWTRLPGYVSPRTPLEGPASFRDNLNPNLYHLLLDDYTQYVPFQSSAITTGKWTESSLTGFPKGLKHGVVTPLKKAEYDRVAAKWRK</sequence>
<reference evidence="2 3" key="1">
    <citation type="submission" date="2017-05" db="EMBL/GenBank/DDBJ databases">
        <title>Draft genome sequence of Elsinoe australis.</title>
        <authorList>
            <person name="Cheng Q."/>
        </authorList>
    </citation>
    <scope>NUCLEOTIDE SEQUENCE [LARGE SCALE GENOMIC DNA]</scope>
    <source>
        <strain evidence="2 3">NL1</strain>
    </source>
</reference>
<organism evidence="2 3">
    <name type="scientific">Elsinoe australis</name>
    <dbReference type="NCBI Taxonomy" id="40998"/>
    <lineage>
        <taxon>Eukaryota</taxon>
        <taxon>Fungi</taxon>
        <taxon>Dikarya</taxon>
        <taxon>Ascomycota</taxon>
        <taxon>Pezizomycotina</taxon>
        <taxon>Dothideomycetes</taxon>
        <taxon>Dothideomycetidae</taxon>
        <taxon>Myriangiales</taxon>
        <taxon>Elsinoaceae</taxon>
        <taxon>Elsinoe</taxon>
    </lineage>
</organism>
<dbReference type="STRING" id="40998.A0A2P7Z6A4"/>
<dbReference type="InterPro" id="IPR023296">
    <property type="entry name" value="Glyco_hydro_beta-prop_sf"/>
</dbReference>
<name>A0A2P7Z6A4_9PEZI</name>
<comment type="caution">
    <text evidence="2">The sequence shown here is derived from an EMBL/GenBank/DDBJ whole genome shotgun (WGS) entry which is preliminary data.</text>
</comment>